<organism evidence="5">
    <name type="scientific">uncultured Phycisphaerae bacterium</name>
    <dbReference type="NCBI Taxonomy" id="904963"/>
    <lineage>
        <taxon>Bacteria</taxon>
        <taxon>Pseudomonadati</taxon>
        <taxon>Planctomycetota</taxon>
        <taxon>Phycisphaerae</taxon>
        <taxon>environmental samples</taxon>
    </lineage>
</organism>
<feature type="chain" id="PRO_5027061572" evidence="4">
    <location>
        <begin position="21"/>
        <end position="109"/>
    </location>
</feature>
<dbReference type="EMBL" id="CADCUQ010000786">
    <property type="protein sequence ID" value="CAA9429977.1"/>
    <property type="molecule type" value="Genomic_DNA"/>
</dbReference>
<evidence type="ECO:0000256" key="2">
    <source>
        <dbReference type="ARBA" id="ARBA00023180"/>
    </source>
</evidence>
<keyword evidence="4" id="KW-0732">Signal</keyword>
<evidence type="ECO:0000256" key="4">
    <source>
        <dbReference type="SAM" id="SignalP"/>
    </source>
</evidence>
<dbReference type="EC" id="4.2.2.2" evidence="5"/>
<dbReference type="Gene3D" id="2.160.20.10">
    <property type="entry name" value="Single-stranded right-handed beta-helix, Pectin lyase-like"/>
    <property type="match status" value="1"/>
</dbReference>
<dbReference type="PANTHER" id="PTHR42970:SF1">
    <property type="entry name" value="PECTATE LYASE C-RELATED"/>
    <property type="match status" value="1"/>
</dbReference>
<dbReference type="GO" id="GO:0030570">
    <property type="term" value="F:pectate lyase activity"/>
    <property type="evidence" value="ECO:0007669"/>
    <property type="project" value="UniProtKB-EC"/>
</dbReference>
<dbReference type="GO" id="GO:0046872">
    <property type="term" value="F:metal ion binding"/>
    <property type="evidence" value="ECO:0007669"/>
    <property type="project" value="UniProtKB-KW"/>
</dbReference>
<name>A0A6J4PZI1_9BACT</name>
<dbReference type="SUPFAM" id="SSF51126">
    <property type="entry name" value="Pectin lyase-like"/>
    <property type="match status" value="1"/>
</dbReference>
<gene>
    <name evidence="5" type="ORF">AVDCRST_MAG64-3414</name>
</gene>
<evidence type="ECO:0000256" key="3">
    <source>
        <dbReference type="SAM" id="MobiDB-lite"/>
    </source>
</evidence>
<sequence length="109" mass="11097">METTPAVVLVSLLLPLSAAAAAVCCGSPAAGEPSGTTARAEDGRLLAFPTAEGYGRFARGGRGGRVTHVTNLDDCGQGSFREAVEAEGPRTVDLPPLTESSRGERIAAE</sequence>
<feature type="region of interest" description="Disordered" evidence="3">
    <location>
        <begin position="84"/>
        <end position="109"/>
    </location>
</feature>
<proteinExistence type="predicted"/>
<reference evidence="5" key="1">
    <citation type="submission" date="2020-02" db="EMBL/GenBank/DDBJ databases">
        <authorList>
            <person name="Meier V. D."/>
        </authorList>
    </citation>
    <scope>NUCLEOTIDE SEQUENCE</scope>
    <source>
        <strain evidence="5">AVDCRST_MAG64</strain>
    </source>
</reference>
<protein>
    <submittedName>
        <fullName evidence="5">Pectate lyase</fullName>
        <ecNumber evidence="5">4.2.2.2</ecNumber>
    </submittedName>
</protein>
<evidence type="ECO:0000313" key="5">
    <source>
        <dbReference type="EMBL" id="CAA9429977.1"/>
    </source>
</evidence>
<keyword evidence="1" id="KW-0479">Metal-binding</keyword>
<evidence type="ECO:0000256" key="1">
    <source>
        <dbReference type="ARBA" id="ARBA00022723"/>
    </source>
</evidence>
<dbReference type="InterPro" id="IPR052063">
    <property type="entry name" value="Polysaccharide_Lyase_1"/>
</dbReference>
<accession>A0A6J4PZI1</accession>
<keyword evidence="5" id="KW-0456">Lyase</keyword>
<dbReference type="InterPro" id="IPR012334">
    <property type="entry name" value="Pectin_lyas_fold"/>
</dbReference>
<feature type="signal peptide" evidence="4">
    <location>
        <begin position="1"/>
        <end position="20"/>
    </location>
</feature>
<dbReference type="InterPro" id="IPR011050">
    <property type="entry name" value="Pectin_lyase_fold/virulence"/>
</dbReference>
<keyword evidence="2" id="KW-0325">Glycoprotein</keyword>
<dbReference type="AlphaFoldDB" id="A0A6J4PZI1"/>
<dbReference type="PANTHER" id="PTHR42970">
    <property type="entry name" value="PECTATE LYASE C-RELATED"/>
    <property type="match status" value="1"/>
</dbReference>